<dbReference type="RefSeq" id="WP_342160663.1">
    <property type="nucleotide sequence ID" value="NZ_JBCDNA010000002.1"/>
</dbReference>
<accession>A0ABU9L255</accession>
<dbReference type="Pfam" id="PF19578">
    <property type="entry name" value="DUF6090"/>
    <property type="match status" value="1"/>
</dbReference>
<name>A0ABU9L255_9FLAO</name>
<gene>
    <name evidence="2" type="ORF">AABB81_11460</name>
</gene>
<evidence type="ECO:0000313" key="2">
    <source>
        <dbReference type="EMBL" id="MEL4456517.1"/>
    </source>
</evidence>
<evidence type="ECO:0000256" key="1">
    <source>
        <dbReference type="SAM" id="Phobius"/>
    </source>
</evidence>
<comment type="caution">
    <text evidence="2">The sequence shown here is derived from an EMBL/GenBank/DDBJ whole genome shotgun (WGS) entry which is preliminary data.</text>
</comment>
<organism evidence="2 3">
    <name type="scientific">Lutimonas vermicola</name>
    <dbReference type="NCBI Taxonomy" id="414288"/>
    <lineage>
        <taxon>Bacteria</taxon>
        <taxon>Pseudomonadati</taxon>
        <taxon>Bacteroidota</taxon>
        <taxon>Flavobacteriia</taxon>
        <taxon>Flavobacteriales</taxon>
        <taxon>Flavobacteriaceae</taxon>
        <taxon>Lutimonas</taxon>
    </lineage>
</organism>
<protein>
    <submittedName>
        <fullName evidence="2">DUF6090 family protein</fullName>
    </submittedName>
</protein>
<evidence type="ECO:0000313" key="3">
    <source>
        <dbReference type="Proteomes" id="UP001474120"/>
    </source>
</evidence>
<dbReference type="InterPro" id="IPR045749">
    <property type="entry name" value="DUF6090"/>
</dbReference>
<proteinExistence type="predicted"/>
<keyword evidence="3" id="KW-1185">Reference proteome</keyword>
<reference evidence="2 3" key="1">
    <citation type="submission" date="2024-04" db="EMBL/GenBank/DDBJ databases">
        <title>whole genome sequencing of Lutimonas vermicola strain IMCC1616.</title>
        <authorList>
            <person name="Bae S.S."/>
        </authorList>
    </citation>
    <scope>NUCLEOTIDE SEQUENCE [LARGE SCALE GENOMIC DNA]</scope>
    <source>
        <strain evidence="2 3">IMCC1616</strain>
    </source>
</reference>
<feature type="transmembrane region" description="Helical" evidence="1">
    <location>
        <begin position="12"/>
        <end position="31"/>
    </location>
</feature>
<dbReference type="Proteomes" id="UP001474120">
    <property type="component" value="Unassembled WGS sequence"/>
</dbReference>
<dbReference type="EMBL" id="JBCDNA010000002">
    <property type="protein sequence ID" value="MEL4456517.1"/>
    <property type="molecule type" value="Genomic_DNA"/>
</dbReference>
<keyword evidence="1" id="KW-0472">Membrane</keyword>
<sequence length="243" mass="27935">MADDNRPLKYMRYAVGEIVLVVIGILIALQINNWNEEQKVNREKERLIESMITDFELSRVRLEASISLIDQLIYRTETFLSHSYKDNRHIPIDSLKNLASAAFDIVTIEPVLSSYNEAIASGKIGWISNKQILGSIAEFLLAFSDYKVHYDISGQNYYLGSVWELRREIGNLGIFLIPGAKQSLGYVNTKAYQLSEEDFRLFLKRPVVYASWDNQLTIYYNIKLSFENMDKAAQSVIENLEAM</sequence>
<keyword evidence="1" id="KW-0812">Transmembrane</keyword>
<keyword evidence="1" id="KW-1133">Transmembrane helix</keyword>